<dbReference type="GO" id="GO:0036158">
    <property type="term" value="P:outer dynein arm assembly"/>
    <property type="evidence" value="ECO:0007669"/>
    <property type="project" value="InterPro"/>
</dbReference>
<dbReference type="PANTHER" id="PTHR46518">
    <property type="entry name" value="COILED-COIL DOMAIN-CONTAINING PROTEIN 151"/>
    <property type="match status" value="1"/>
</dbReference>
<dbReference type="EMBL" id="NIVC01000118">
    <property type="protein sequence ID" value="PAA90264.1"/>
    <property type="molecule type" value="Genomic_DNA"/>
</dbReference>
<comment type="caution">
    <text evidence="5">The sequence shown here is derived from an EMBL/GenBank/DDBJ whole genome shotgun (WGS) entry which is preliminary data.</text>
</comment>
<dbReference type="GO" id="GO:0097542">
    <property type="term" value="C:ciliary tip"/>
    <property type="evidence" value="ECO:0007669"/>
    <property type="project" value="TreeGrafter"/>
</dbReference>
<reference evidence="5 7" key="1">
    <citation type="submission" date="2017-06" db="EMBL/GenBank/DDBJ databases">
        <title>A platform for efficient transgenesis in Macrostomum lignano, a flatworm model organism for stem cell research.</title>
        <authorList>
            <person name="Berezikov E."/>
        </authorList>
    </citation>
    <scope>NUCLEOTIDE SEQUENCE [LARGE SCALE GENOMIC DNA]</scope>
    <source>
        <strain evidence="5">DV1</strain>
        <tissue evidence="5">Whole organism</tissue>
    </source>
</reference>
<feature type="compositionally biased region" description="Acidic residues" evidence="3">
    <location>
        <begin position="534"/>
        <end position="550"/>
    </location>
</feature>
<proteinExistence type="predicted"/>
<dbReference type="EMBL" id="NIVC01002137">
    <property type="protein sequence ID" value="PAA60557.1"/>
    <property type="molecule type" value="Genomic_DNA"/>
</dbReference>
<evidence type="ECO:0000256" key="3">
    <source>
        <dbReference type="SAM" id="MobiDB-lite"/>
    </source>
</evidence>
<dbReference type="GO" id="GO:0036064">
    <property type="term" value="C:ciliary basal body"/>
    <property type="evidence" value="ECO:0007669"/>
    <property type="project" value="TreeGrafter"/>
</dbReference>
<feature type="coiled-coil region" evidence="2">
    <location>
        <begin position="4"/>
        <end position="56"/>
    </location>
</feature>
<dbReference type="InterPro" id="IPR033192">
    <property type="entry name" value="ODAD3"/>
</dbReference>
<dbReference type="STRING" id="282301.A0A267EHZ8"/>
<sequence>VMTERSLTEKVDELRSKINLLEGDRKAYYENSYYTQKRNRERIGQLRKENKDLRKQLRDRLSADDHVIGQAFQEKPVERAAMANKTGRDAIQAMDYKVCDTKKKLNALKHVTSGKQKRLQELQTANQALKKESGEASSNAAGGDGDDANASPEAQKLRDLENKMDKTSMKLKEAEHIKRTYEQIKARLHEDHLSFGNSLDSMEKEIRDCRVEIAELRLREEEAKRNKEEAQLKLKKTEETVYTERKRREQEIQQLKAEAEEKRLHYEKIERRIAQRESSSTQDIGGGGGGERSFSAAPGGSQQQLQQPPERITDLQEAFQRIKEATGVSDLPEVVARFEGQGATRERLEGLKASSETQIRRLRDQRDQLRAQFDDLKYSGECRLSSGQTLLEKYQNQLLREDSDRVSIAEELERLSKVLVQAKAGVEHLHEKLAHVRAPRSHALQAQIDPASDTYAIDLLGKAEEKVIRLLEELETEDVDQRLRDMRSEEFSAQVESKLPQQNVRVKLGSGGVGVGGGGGGGAGGGGGGGRDVYDDDDSDSGGDGADGDGEVLSRAAVKKQSLLLIEQKTKKRAPRKKKK</sequence>
<feature type="non-terminal residue" evidence="5">
    <location>
        <position position="1"/>
    </location>
</feature>
<evidence type="ECO:0000256" key="1">
    <source>
        <dbReference type="ARBA" id="ARBA00023054"/>
    </source>
</evidence>
<evidence type="ECO:0000256" key="2">
    <source>
        <dbReference type="SAM" id="Coils"/>
    </source>
</evidence>
<dbReference type="GO" id="GO:0035253">
    <property type="term" value="C:ciliary rootlet"/>
    <property type="evidence" value="ECO:0007669"/>
    <property type="project" value="TreeGrafter"/>
</dbReference>
<accession>A0A267EHZ8</accession>
<dbReference type="AlphaFoldDB" id="A0A267EHZ8"/>
<organism evidence="5 7">
    <name type="scientific">Macrostomum lignano</name>
    <dbReference type="NCBI Taxonomy" id="282301"/>
    <lineage>
        <taxon>Eukaryota</taxon>
        <taxon>Metazoa</taxon>
        <taxon>Spiralia</taxon>
        <taxon>Lophotrochozoa</taxon>
        <taxon>Platyhelminthes</taxon>
        <taxon>Rhabditophora</taxon>
        <taxon>Macrostomorpha</taxon>
        <taxon>Macrostomida</taxon>
        <taxon>Macrostomidae</taxon>
        <taxon>Macrostomum</taxon>
    </lineage>
</organism>
<name>A0A267EHZ8_9PLAT</name>
<protein>
    <recommendedName>
        <fullName evidence="4">ODAD1 central coiled coil region domain-containing protein</fullName>
    </recommendedName>
</protein>
<evidence type="ECO:0000313" key="6">
    <source>
        <dbReference type="EMBL" id="PAA90264.1"/>
    </source>
</evidence>
<dbReference type="PANTHER" id="PTHR46518:SF1">
    <property type="entry name" value="OUTER DYNEIN ARM-DOCKING COMPLEX SUBUNIT 3"/>
    <property type="match status" value="1"/>
</dbReference>
<dbReference type="GO" id="GO:0003341">
    <property type="term" value="P:cilium movement"/>
    <property type="evidence" value="ECO:0007669"/>
    <property type="project" value="InterPro"/>
</dbReference>
<gene>
    <name evidence="5" type="ORF">BOX15_Mlig022541g1</name>
    <name evidence="6" type="ORF">BOX15_Mlig030412g1</name>
</gene>
<feature type="domain" description="ODAD1 central coiled coil region" evidence="4">
    <location>
        <begin position="156"/>
        <end position="434"/>
    </location>
</feature>
<keyword evidence="7" id="KW-1185">Reference proteome</keyword>
<feature type="region of interest" description="Disordered" evidence="3">
    <location>
        <begin position="128"/>
        <end position="152"/>
    </location>
</feature>
<evidence type="ECO:0000259" key="4">
    <source>
        <dbReference type="Pfam" id="PF21773"/>
    </source>
</evidence>
<feature type="compositionally biased region" description="Low complexity" evidence="3">
    <location>
        <begin position="295"/>
        <end position="308"/>
    </location>
</feature>
<evidence type="ECO:0000313" key="5">
    <source>
        <dbReference type="EMBL" id="PAA60557.1"/>
    </source>
</evidence>
<dbReference type="InterPro" id="IPR049258">
    <property type="entry name" value="ODAD1_CC"/>
</dbReference>
<evidence type="ECO:0000313" key="7">
    <source>
        <dbReference type="Proteomes" id="UP000215902"/>
    </source>
</evidence>
<feature type="coiled-coil region" evidence="2">
    <location>
        <begin position="345"/>
        <end position="379"/>
    </location>
</feature>
<dbReference type="OrthoDB" id="10255247at2759"/>
<feature type="region of interest" description="Disordered" evidence="3">
    <location>
        <begin position="509"/>
        <end position="553"/>
    </location>
</feature>
<dbReference type="Pfam" id="PF21773">
    <property type="entry name" value="ODAD1_CC"/>
    <property type="match status" value="1"/>
</dbReference>
<keyword evidence="1 2" id="KW-0175">Coiled coil</keyword>
<dbReference type="Proteomes" id="UP000215902">
    <property type="component" value="Unassembled WGS sequence"/>
</dbReference>
<feature type="region of interest" description="Disordered" evidence="3">
    <location>
        <begin position="270"/>
        <end position="310"/>
    </location>
</feature>
<feature type="compositionally biased region" description="Gly residues" evidence="3">
    <location>
        <begin position="509"/>
        <end position="531"/>
    </location>
</feature>